<evidence type="ECO:0008006" key="6">
    <source>
        <dbReference type="Google" id="ProtNLM"/>
    </source>
</evidence>
<keyword evidence="5" id="KW-1185">Reference proteome</keyword>
<evidence type="ECO:0000259" key="3">
    <source>
        <dbReference type="Pfam" id="PF07587"/>
    </source>
</evidence>
<dbReference type="STRING" id="756272.Plabr_2039"/>
<evidence type="ECO:0000313" key="5">
    <source>
        <dbReference type="Proteomes" id="UP000006860"/>
    </source>
</evidence>
<accession>F0SIL5</accession>
<dbReference type="Pfam" id="PF07583">
    <property type="entry name" value="PSCyt2"/>
    <property type="match status" value="1"/>
</dbReference>
<protein>
    <recommendedName>
        <fullName evidence="6">Cytochrome c domain-containing protein</fullName>
    </recommendedName>
</protein>
<proteinExistence type="predicted"/>
<name>F0SIL5_RUBBR</name>
<dbReference type="eggNOG" id="COG5330">
    <property type="taxonomic scope" value="Bacteria"/>
</dbReference>
<dbReference type="Pfam" id="PF07587">
    <property type="entry name" value="PSD1"/>
    <property type="match status" value="1"/>
</dbReference>
<organism evidence="4 5">
    <name type="scientific">Rubinisphaera brasiliensis (strain ATCC 49424 / DSM 5305 / JCM 21570 / IAM 15109 / NBRC 103401 / IFAM 1448)</name>
    <name type="common">Planctomyces brasiliensis</name>
    <dbReference type="NCBI Taxonomy" id="756272"/>
    <lineage>
        <taxon>Bacteria</taxon>
        <taxon>Pseudomonadati</taxon>
        <taxon>Planctomycetota</taxon>
        <taxon>Planctomycetia</taxon>
        <taxon>Planctomycetales</taxon>
        <taxon>Planctomycetaceae</taxon>
        <taxon>Rubinisphaera</taxon>
    </lineage>
</organism>
<dbReference type="HOGENOM" id="CLU_005632_2_0_0"/>
<sequence length="636" mass="73402">MNRALVSWALIIAVCAGFASPLEAQNRYKKKPAPKKEETPVPMRSIRIAPVDDSQRLQVKRSARRIDELVEANYRKHKVQPNEMTTDEQFVRRAYLDITGTIPDYKRARIFVRSRLDSKREDLIDDLLEDPGYASNMYNYFADLLRVSDRLSNNVPGQPFAQWVRVCMEQNKPYDQMVYEMLSAEGRIWDNPAAGYILRDSGMPLDAVNNTVRVFLGTQIGCAQCHNHPFDRWTQREFYQMAAFTYGTQTRISARDKKFEGKNIINVLREELKTVDEGYDGGGKYNRILIGNLMEVNDQNRNLVLPHDYAYDDAKPKQKVDMKTIFDPQPVVKAGDTPRVVMARWMTSRENPRFTKTIVNRLWKRAFGVGLIEPVDDMRDDTVASNPELMDFLISEMHRLNFDMKEFMRIVYNTKTYQRQSSPEEFDPAEPYHFPGPVLRRMSPEQVWDSFITLALEDPNKFQREPAELQASLLKVDLASVDAMEVYERDKALRQVTGKYRYAREKQFKHQGLLLVRASELPQPLPPSHFLRQFGQSDRETIEGNSDGGSVPQILQMFNGPLTHLLLDKKSFLVVNVTNQKDLEDAVDTIFLSILARYPTEQERAIANAEYEANRAAGLGNIVWALVNTREFLFVQ</sequence>
<feature type="signal peptide" evidence="1">
    <location>
        <begin position="1"/>
        <end position="24"/>
    </location>
</feature>
<feature type="chain" id="PRO_5003256316" description="Cytochrome c domain-containing protein" evidence="1">
    <location>
        <begin position="25"/>
        <end position="636"/>
    </location>
</feature>
<dbReference type="PANTHER" id="PTHR35889:SF3">
    <property type="entry name" value="F-BOX DOMAIN-CONTAINING PROTEIN"/>
    <property type="match status" value="1"/>
</dbReference>
<dbReference type="InterPro" id="IPR022655">
    <property type="entry name" value="DUF1553"/>
</dbReference>
<reference evidence="5" key="1">
    <citation type="submission" date="2011-02" db="EMBL/GenBank/DDBJ databases">
        <title>The complete genome of Planctomyces brasiliensis DSM 5305.</title>
        <authorList>
            <person name="Lucas S."/>
            <person name="Copeland A."/>
            <person name="Lapidus A."/>
            <person name="Bruce D."/>
            <person name="Goodwin L."/>
            <person name="Pitluck S."/>
            <person name="Kyrpides N."/>
            <person name="Mavromatis K."/>
            <person name="Pagani I."/>
            <person name="Ivanova N."/>
            <person name="Ovchinnikova G."/>
            <person name="Lu M."/>
            <person name="Detter J.C."/>
            <person name="Han C."/>
            <person name="Land M."/>
            <person name="Hauser L."/>
            <person name="Markowitz V."/>
            <person name="Cheng J.-F."/>
            <person name="Hugenholtz P."/>
            <person name="Woyke T."/>
            <person name="Wu D."/>
            <person name="Tindall B."/>
            <person name="Pomrenke H.G."/>
            <person name="Brambilla E."/>
            <person name="Klenk H.-P."/>
            <person name="Eisen J.A."/>
        </authorList>
    </citation>
    <scope>NUCLEOTIDE SEQUENCE [LARGE SCALE GENOMIC DNA]</scope>
    <source>
        <strain evidence="5">ATCC 49424 / DSM 5305 / JCM 21570 / NBRC 103401 / IFAM 1448</strain>
    </source>
</reference>
<dbReference type="InterPro" id="IPR011444">
    <property type="entry name" value="DUF1549"/>
</dbReference>
<feature type="domain" description="DUF1553" evidence="3">
    <location>
        <begin position="339"/>
        <end position="608"/>
    </location>
</feature>
<dbReference type="RefSeq" id="WP_013628368.1">
    <property type="nucleotide sequence ID" value="NC_015174.1"/>
</dbReference>
<gene>
    <name evidence="4" type="ordered locus">Plabr_2039</name>
</gene>
<dbReference type="KEGG" id="pbs:Plabr_2039"/>
<dbReference type="Proteomes" id="UP000006860">
    <property type="component" value="Chromosome"/>
</dbReference>
<dbReference type="PANTHER" id="PTHR35889">
    <property type="entry name" value="CYCLOINULO-OLIGOSACCHARIDE FRUCTANOTRANSFERASE-RELATED"/>
    <property type="match status" value="1"/>
</dbReference>
<feature type="domain" description="DUF1549" evidence="2">
    <location>
        <begin position="65"/>
        <end position="247"/>
    </location>
</feature>
<dbReference type="AlphaFoldDB" id="F0SIL5"/>
<keyword evidence="1" id="KW-0732">Signal</keyword>
<evidence type="ECO:0000256" key="1">
    <source>
        <dbReference type="SAM" id="SignalP"/>
    </source>
</evidence>
<evidence type="ECO:0000313" key="4">
    <source>
        <dbReference type="EMBL" id="ADY59643.1"/>
    </source>
</evidence>
<dbReference type="OrthoDB" id="289126at2"/>
<dbReference type="EMBL" id="CP002546">
    <property type="protein sequence ID" value="ADY59643.1"/>
    <property type="molecule type" value="Genomic_DNA"/>
</dbReference>
<evidence type="ECO:0000259" key="2">
    <source>
        <dbReference type="Pfam" id="PF07583"/>
    </source>
</evidence>